<reference evidence="2" key="1">
    <citation type="journal article" date="2022" name="Mol. Ecol. Resour.">
        <title>The genomes of chicory, endive, great burdock and yacon provide insights into Asteraceae palaeo-polyploidization history and plant inulin production.</title>
        <authorList>
            <person name="Fan W."/>
            <person name="Wang S."/>
            <person name="Wang H."/>
            <person name="Wang A."/>
            <person name="Jiang F."/>
            <person name="Liu H."/>
            <person name="Zhao H."/>
            <person name="Xu D."/>
            <person name="Zhang Y."/>
        </authorList>
    </citation>
    <scope>NUCLEOTIDE SEQUENCE [LARGE SCALE GENOMIC DNA]</scope>
    <source>
        <strain evidence="2">cv. Niubang</strain>
    </source>
</reference>
<evidence type="ECO:0000313" key="2">
    <source>
        <dbReference type="Proteomes" id="UP001055879"/>
    </source>
</evidence>
<proteinExistence type="predicted"/>
<gene>
    <name evidence="1" type="ORF">L6452_35490</name>
</gene>
<name>A0ACB8Y7D8_ARCLA</name>
<comment type="caution">
    <text evidence="1">The sequence shown here is derived from an EMBL/GenBank/DDBJ whole genome shotgun (WGS) entry which is preliminary data.</text>
</comment>
<organism evidence="1 2">
    <name type="scientific">Arctium lappa</name>
    <name type="common">Greater burdock</name>
    <name type="synonym">Lappa major</name>
    <dbReference type="NCBI Taxonomy" id="4217"/>
    <lineage>
        <taxon>Eukaryota</taxon>
        <taxon>Viridiplantae</taxon>
        <taxon>Streptophyta</taxon>
        <taxon>Embryophyta</taxon>
        <taxon>Tracheophyta</taxon>
        <taxon>Spermatophyta</taxon>
        <taxon>Magnoliopsida</taxon>
        <taxon>eudicotyledons</taxon>
        <taxon>Gunneridae</taxon>
        <taxon>Pentapetalae</taxon>
        <taxon>asterids</taxon>
        <taxon>campanulids</taxon>
        <taxon>Asterales</taxon>
        <taxon>Asteraceae</taxon>
        <taxon>Carduoideae</taxon>
        <taxon>Cardueae</taxon>
        <taxon>Arctiinae</taxon>
        <taxon>Arctium</taxon>
    </lineage>
</organism>
<dbReference type="EMBL" id="CM042059">
    <property type="protein sequence ID" value="KAI3680716.1"/>
    <property type="molecule type" value="Genomic_DNA"/>
</dbReference>
<accession>A0ACB8Y7D8</accession>
<evidence type="ECO:0000313" key="1">
    <source>
        <dbReference type="EMBL" id="KAI3680716.1"/>
    </source>
</evidence>
<dbReference type="Proteomes" id="UP001055879">
    <property type="component" value="Linkage Group LG13"/>
</dbReference>
<sequence length="140" mass="15090">MSTSLTSSLSSTFSSAPLHRSSLLPTHQPPNSLSLRKPNTTFPSIRAQSSEKTGGDSKVEKAVEEIKDISINTLKEESEKVNEDVTDMNEKIVEKIGKDTNKAVDTAKAVNEEILDGAKDAADKTTERVGEIWDAATGKS</sequence>
<protein>
    <submittedName>
        <fullName evidence="1">Uncharacterized protein</fullName>
    </submittedName>
</protein>
<keyword evidence="2" id="KW-1185">Reference proteome</keyword>
<reference evidence="1 2" key="2">
    <citation type="journal article" date="2022" name="Mol. Ecol. Resour.">
        <title>The genomes of chicory, endive, great burdock and yacon provide insights into Asteraceae paleo-polyploidization history and plant inulin production.</title>
        <authorList>
            <person name="Fan W."/>
            <person name="Wang S."/>
            <person name="Wang H."/>
            <person name="Wang A."/>
            <person name="Jiang F."/>
            <person name="Liu H."/>
            <person name="Zhao H."/>
            <person name="Xu D."/>
            <person name="Zhang Y."/>
        </authorList>
    </citation>
    <scope>NUCLEOTIDE SEQUENCE [LARGE SCALE GENOMIC DNA]</scope>
    <source>
        <strain evidence="2">cv. Niubang</strain>
    </source>
</reference>